<protein>
    <recommendedName>
        <fullName evidence="1">Domain of unknown function with conserved HDNR motif domain-containing protein</fullName>
    </recommendedName>
</protein>
<organism evidence="2 3">
    <name type="scientific">Hymenochirus boettgeri</name>
    <name type="common">Congo dwarf clawed frog</name>
    <dbReference type="NCBI Taxonomy" id="247094"/>
    <lineage>
        <taxon>Eukaryota</taxon>
        <taxon>Metazoa</taxon>
        <taxon>Chordata</taxon>
        <taxon>Craniata</taxon>
        <taxon>Vertebrata</taxon>
        <taxon>Euteleostomi</taxon>
        <taxon>Amphibia</taxon>
        <taxon>Batrachia</taxon>
        <taxon>Anura</taxon>
        <taxon>Pipoidea</taxon>
        <taxon>Pipidae</taxon>
        <taxon>Pipinae</taxon>
        <taxon>Hymenochirus</taxon>
    </lineage>
</organism>
<sequence length="184" mass="21226">MPKGRLHNPSSETDGIWFPHIGTSKMLPMTSTQDTFSIIKIASREEKKLPFMHPVLVTDKTGAQHAYPFSFHDNRHSVKGAGEYFINGYGRKKISSARRQHSSQNFNFYCHEPPPKATNDWEGFTNYQLSHTWLQGPQQTFFRRFPRNHLEQCTTPVSKQNSSRAHYTNDAVHVNILNSRLIPK</sequence>
<reference evidence="2" key="1">
    <citation type="thesis" date="2020" institute="ProQuest LLC" country="789 East Eisenhower Parkway, Ann Arbor, MI, USA">
        <title>Comparative Genomics and Chromosome Evolution.</title>
        <authorList>
            <person name="Mudd A.B."/>
        </authorList>
    </citation>
    <scope>NUCLEOTIDE SEQUENCE</scope>
    <source>
        <strain evidence="2">Female2</strain>
        <tissue evidence="2">Blood</tissue>
    </source>
</reference>
<dbReference type="EMBL" id="JAACNH010000008">
    <property type="protein sequence ID" value="KAG8435482.1"/>
    <property type="molecule type" value="Genomic_DNA"/>
</dbReference>
<dbReference type="OrthoDB" id="10003408at2759"/>
<evidence type="ECO:0000313" key="3">
    <source>
        <dbReference type="Proteomes" id="UP000812440"/>
    </source>
</evidence>
<feature type="domain" description="Domain of unknown function with conserved HDNR motif" evidence="1">
    <location>
        <begin position="1"/>
        <end position="155"/>
    </location>
</feature>
<dbReference type="Pfam" id="PF15115">
    <property type="entry name" value="HDNR"/>
    <property type="match status" value="1"/>
</dbReference>
<dbReference type="PANTHER" id="PTHR35440">
    <property type="entry name" value="TESTIS-EXPRESSED PROTEIN 36"/>
    <property type="match status" value="1"/>
</dbReference>
<dbReference type="AlphaFoldDB" id="A0A8T2IU47"/>
<comment type="caution">
    <text evidence="2">The sequence shown here is derived from an EMBL/GenBank/DDBJ whole genome shotgun (WGS) entry which is preliminary data.</text>
</comment>
<accession>A0A8T2IU47</accession>
<dbReference type="PANTHER" id="PTHR35440:SF1">
    <property type="entry name" value="TESTIS-EXPRESSED PROTEIN 36"/>
    <property type="match status" value="1"/>
</dbReference>
<evidence type="ECO:0000313" key="2">
    <source>
        <dbReference type="EMBL" id="KAG8435482.1"/>
    </source>
</evidence>
<evidence type="ECO:0000259" key="1">
    <source>
        <dbReference type="Pfam" id="PF15115"/>
    </source>
</evidence>
<keyword evidence="3" id="KW-1185">Reference proteome</keyword>
<gene>
    <name evidence="2" type="ORF">GDO86_013424</name>
</gene>
<dbReference type="InterPro" id="IPR029369">
    <property type="entry name" value="HDNR"/>
</dbReference>
<name>A0A8T2IU47_9PIPI</name>
<proteinExistence type="predicted"/>
<dbReference type="Proteomes" id="UP000812440">
    <property type="component" value="Chromosome 7"/>
</dbReference>